<dbReference type="EMBL" id="HACA01003696">
    <property type="protein sequence ID" value="CDW21057.1"/>
    <property type="molecule type" value="Transcribed_RNA"/>
</dbReference>
<sequence length="271" mass="30817">MNTAAYSRFSNVLCERKNGILGIIVSRLVEEDITDGDVALDWTVAARNYLQNFGVFPPDQLFFGFNTNYSSLDANMLPAREPTTQSETVRRNLNALHSARCEYMKNESNVKIQRALLHNIGDGAMKDLNVGDIVFYKRNDDSKWKCPGKIIGKDSKVYLVRHCVNCIRCHVCMLQKDVRMRKSVVKEGVPMVKTNVEARVNYIDHGYGQIQINVEEARDDDDVHNIYGRRQINVMKARIEDENGITSHVEDEDVSNSNEENVSRKHGECTG</sequence>
<feature type="region of interest" description="Disordered" evidence="1">
    <location>
        <begin position="244"/>
        <end position="271"/>
    </location>
</feature>
<evidence type="ECO:0000256" key="1">
    <source>
        <dbReference type="SAM" id="MobiDB-lite"/>
    </source>
</evidence>
<proteinExistence type="predicted"/>
<dbReference type="AlphaFoldDB" id="A0A0K2T645"/>
<dbReference type="OrthoDB" id="441971at2759"/>
<organism evidence="2">
    <name type="scientific">Lepeophtheirus salmonis</name>
    <name type="common">Salmon louse</name>
    <name type="synonym">Caligus salmonis</name>
    <dbReference type="NCBI Taxonomy" id="72036"/>
    <lineage>
        <taxon>Eukaryota</taxon>
        <taxon>Metazoa</taxon>
        <taxon>Ecdysozoa</taxon>
        <taxon>Arthropoda</taxon>
        <taxon>Crustacea</taxon>
        <taxon>Multicrustacea</taxon>
        <taxon>Hexanauplia</taxon>
        <taxon>Copepoda</taxon>
        <taxon>Siphonostomatoida</taxon>
        <taxon>Caligidae</taxon>
        <taxon>Lepeophtheirus</taxon>
    </lineage>
</organism>
<accession>A0A0K2T645</accession>
<evidence type="ECO:0000313" key="2">
    <source>
        <dbReference type="EMBL" id="CDW21057.1"/>
    </source>
</evidence>
<feature type="compositionally biased region" description="Basic and acidic residues" evidence="1">
    <location>
        <begin position="261"/>
        <end position="271"/>
    </location>
</feature>
<reference evidence="2" key="1">
    <citation type="submission" date="2014-05" db="EMBL/GenBank/DDBJ databases">
        <authorList>
            <person name="Chronopoulou M."/>
        </authorList>
    </citation>
    <scope>NUCLEOTIDE SEQUENCE</scope>
    <source>
        <tissue evidence="2">Whole organism</tissue>
    </source>
</reference>
<protein>
    <submittedName>
        <fullName evidence="2">Putative LOC102309779 [Haplochromis burtoni]</fullName>
    </submittedName>
</protein>
<name>A0A0K2T645_LEPSM</name>